<dbReference type="OrthoDB" id="9803188at2"/>
<dbReference type="Pfam" id="PF13102">
    <property type="entry name" value="Phage_int_SAM_5"/>
    <property type="match status" value="1"/>
</dbReference>
<evidence type="ECO:0000313" key="6">
    <source>
        <dbReference type="EMBL" id="KRK95008.1"/>
    </source>
</evidence>
<dbReference type="CDD" id="cd01189">
    <property type="entry name" value="INT_ICEBs1_C_like"/>
    <property type="match status" value="1"/>
</dbReference>
<evidence type="ECO:0000313" key="7">
    <source>
        <dbReference type="Proteomes" id="UP000051955"/>
    </source>
</evidence>
<dbReference type="EMBL" id="AZDV01000023">
    <property type="protein sequence ID" value="KRK95008.1"/>
    <property type="molecule type" value="Genomic_DNA"/>
</dbReference>
<accession>A0A0R1LHJ4</accession>
<dbReference type="InterPro" id="IPR025269">
    <property type="entry name" value="SAM-like_dom"/>
</dbReference>
<evidence type="ECO:0000256" key="1">
    <source>
        <dbReference type="ARBA" id="ARBA00023125"/>
    </source>
</evidence>
<comment type="caution">
    <text evidence="6">The sequence shown here is derived from an EMBL/GenBank/DDBJ whole genome shotgun (WGS) entry which is preliminary data.</text>
</comment>
<keyword evidence="2" id="KW-0233">DNA recombination</keyword>
<dbReference type="InterPro" id="IPR011010">
    <property type="entry name" value="DNA_brk_join_enz"/>
</dbReference>
<gene>
    <name evidence="6" type="ORF">FD25_GL002193</name>
</gene>
<protein>
    <submittedName>
        <fullName evidence="6">Prophage Lp2 protein 2, integrase</fullName>
    </submittedName>
</protein>
<dbReference type="InterPro" id="IPR010998">
    <property type="entry name" value="Integrase_recombinase_N"/>
</dbReference>
<dbReference type="STRING" id="1423715.FD25_GL002193"/>
<dbReference type="PANTHER" id="PTHR30349:SF88">
    <property type="entry name" value="BLL1584 PROTEIN"/>
    <property type="match status" value="1"/>
</dbReference>
<keyword evidence="7" id="KW-1185">Reference proteome</keyword>
<reference evidence="6 7" key="1">
    <citation type="journal article" date="2015" name="Genome Announc.">
        <title>Expanding the biotechnology potential of lactobacilli through comparative genomics of 213 strains and associated genera.</title>
        <authorList>
            <person name="Sun Z."/>
            <person name="Harris H.M."/>
            <person name="McCann A."/>
            <person name="Guo C."/>
            <person name="Argimon S."/>
            <person name="Zhang W."/>
            <person name="Yang X."/>
            <person name="Jeffery I.B."/>
            <person name="Cooney J.C."/>
            <person name="Kagawa T.F."/>
            <person name="Liu W."/>
            <person name="Song Y."/>
            <person name="Salvetti E."/>
            <person name="Wrobel A."/>
            <person name="Rasinkangas P."/>
            <person name="Parkhill J."/>
            <person name="Rea M.C."/>
            <person name="O'Sullivan O."/>
            <person name="Ritari J."/>
            <person name="Douillard F.P."/>
            <person name="Paul Ross R."/>
            <person name="Yang R."/>
            <person name="Briner A.E."/>
            <person name="Felis G.E."/>
            <person name="de Vos W.M."/>
            <person name="Barrangou R."/>
            <person name="Klaenhammer T.R."/>
            <person name="Caufield P.W."/>
            <person name="Cui Y."/>
            <person name="Zhang H."/>
            <person name="O'Toole P.W."/>
        </authorList>
    </citation>
    <scope>NUCLEOTIDE SEQUENCE [LARGE SCALE GENOMIC DNA]</scope>
    <source>
        <strain evidence="6 7">DSM 19394</strain>
    </source>
</reference>
<dbReference type="PATRIC" id="fig|1423715.3.peg.2267"/>
<proteinExistence type="predicted"/>
<dbReference type="InterPro" id="IPR044068">
    <property type="entry name" value="CB"/>
</dbReference>
<keyword evidence="1 3" id="KW-0238">DNA-binding</keyword>
<dbReference type="PROSITE" id="PS51900">
    <property type="entry name" value="CB"/>
    <property type="match status" value="1"/>
</dbReference>
<feature type="domain" description="Tyr recombinase" evidence="4">
    <location>
        <begin position="169"/>
        <end position="369"/>
    </location>
</feature>
<dbReference type="GO" id="GO:0015074">
    <property type="term" value="P:DNA integration"/>
    <property type="evidence" value="ECO:0007669"/>
    <property type="project" value="InterPro"/>
</dbReference>
<evidence type="ECO:0000256" key="3">
    <source>
        <dbReference type="PROSITE-ProRule" id="PRU01248"/>
    </source>
</evidence>
<name>A0A0R1LHJ4_9LACO</name>
<dbReference type="InterPro" id="IPR002104">
    <property type="entry name" value="Integrase_catalytic"/>
</dbReference>
<evidence type="ECO:0000256" key="2">
    <source>
        <dbReference type="ARBA" id="ARBA00023172"/>
    </source>
</evidence>
<sequence>MSKVVRNDYTGKTAMPWQAQFSSGSGKSRYRVKKNFDSKRAAEEWLAKMNLSYSTSLYYNPQMKFYDFYQLWFRLYKQKTVARATAITYQATYNHVKRYLPATTLADLSRPILQSYLNCLGRDHSTETLRKDLTHLRAALKDAVLDGVIRVNPAQRLQLTATPERTQLRSAKFMPKTQYKAVFNELMKMAPSAERIEYMVLLLIAVTGLRVGEALALTATDLKNGTVHVNKSYDAVANEVHQPKTPNAIRDVPITPEVNAILQTWSVKRQKALISKDVVNSKGYLFMNEKGRLPRATGVNRYFQLLQERLGFTQVYSVHKLRHFIGSQLIVSGAVSMLYVSKMLGHSNPGITQKFYLGVIPDEMQEQRTAARQAIENI</sequence>
<evidence type="ECO:0000259" key="5">
    <source>
        <dbReference type="PROSITE" id="PS51900"/>
    </source>
</evidence>
<dbReference type="RefSeq" id="WP_057802981.1">
    <property type="nucleotide sequence ID" value="NZ_AZDV01000023.1"/>
</dbReference>
<dbReference type="SUPFAM" id="SSF56349">
    <property type="entry name" value="DNA breaking-rejoining enzymes"/>
    <property type="match status" value="1"/>
</dbReference>
<dbReference type="PANTHER" id="PTHR30349">
    <property type="entry name" value="PHAGE INTEGRASE-RELATED"/>
    <property type="match status" value="1"/>
</dbReference>
<dbReference type="AlphaFoldDB" id="A0A0R1LHJ4"/>
<dbReference type="Pfam" id="PF00589">
    <property type="entry name" value="Phage_integrase"/>
    <property type="match status" value="1"/>
</dbReference>
<organism evidence="6 7">
    <name type="scientific">Levilactobacillus acidifarinae DSM 19394 = JCM 15949</name>
    <dbReference type="NCBI Taxonomy" id="1423715"/>
    <lineage>
        <taxon>Bacteria</taxon>
        <taxon>Bacillati</taxon>
        <taxon>Bacillota</taxon>
        <taxon>Bacilli</taxon>
        <taxon>Lactobacillales</taxon>
        <taxon>Lactobacillaceae</taxon>
        <taxon>Levilactobacillus</taxon>
    </lineage>
</organism>
<dbReference type="Gene3D" id="1.10.150.130">
    <property type="match status" value="1"/>
</dbReference>
<dbReference type="Gene3D" id="1.10.443.10">
    <property type="entry name" value="Intergrase catalytic core"/>
    <property type="match status" value="1"/>
</dbReference>
<dbReference type="InterPro" id="IPR013762">
    <property type="entry name" value="Integrase-like_cat_sf"/>
</dbReference>
<feature type="domain" description="Core-binding (CB)" evidence="5">
    <location>
        <begin position="63"/>
        <end position="144"/>
    </location>
</feature>
<dbReference type="InterPro" id="IPR050090">
    <property type="entry name" value="Tyrosine_recombinase_XerCD"/>
</dbReference>
<dbReference type="GO" id="GO:0006310">
    <property type="term" value="P:DNA recombination"/>
    <property type="evidence" value="ECO:0007669"/>
    <property type="project" value="UniProtKB-KW"/>
</dbReference>
<dbReference type="Proteomes" id="UP000051955">
    <property type="component" value="Unassembled WGS sequence"/>
</dbReference>
<evidence type="ECO:0000259" key="4">
    <source>
        <dbReference type="PROSITE" id="PS51898"/>
    </source>
</evidence>
<dbReference type="GO" id="GO:0003677">
    <property type="term" value="F:DNA binding"/>
    <property type="evidence" value="ECO:0007669"/>
    <property type="project" value="UniProtKB-UniRule"/>
</dbReference>
<dbReference type="PROSITE" id="PS51898">
    <property type="entry name" value="TYR_RECOMBINASE"/>
    <property type="match status" value="1"/>
</dbReference>